<dbReference type="AlphaFoldDB" id="J9GI93"/>
<gene>
    <name evidence="2" type="ORF">EVA_05046</name>
</gene>
<name>J9GI93_9ZZZZ</name>
<feature type="domain" description="Putative auto-transporter adhesin head GIN" evidence="1">
    <location>
        <begin position="33"/>
        <end position="201"/>
    </location>
</feature>
<protein>
    <submittedName>
        <fullName evidence="2">Lipoprotein</fullName>
    </submittedName>
</protein>
<accession>J9GI93</accession>
<evidence type="ECO:0000259" key="1">
    <source>
        <dbReference type="Pfam" id="PF10988"/>
    </source>
</evidence>
<keyword evidence="2" id="KW-0449">Lipoprotein</keyword>
<proteinExistence type="predicted"/>
<dbReference type="EMBL" id="AMCI01001041">
    <property type="protein sequence ID" value="EJX06844.1"/>
    <property type="molecule type" value="Genomic_DNA"/>
</dbReference>
<sequence length="202" mass="21951">MSAHQRAQRVKDIAEHPVDTSYYSQERILLPAFTALEINCFADVTYHSCAASTPPSVRILAPQKMLKMYSAHVDDEGTMVLTMNTRTGLSDQAVPVIHIYAPTVNAFELDGGKCLRLGALQLHSPLQVKLNGVGVITSQELKATSVEVELNGAGNMELHGIHTTRLKARLNGAGHIKLVGKAREKHISIDDSGSIDTSELKK</sequence>
<dbReference type="InterPro" id="IPR021255">
    <property type="entry name" value="DUF2807"/>
</dbReference>
<dbReference type="Gene3D" id="2.160.20.120">
    <property type="match status" value="1"/>
</dbReference>
<reference evidence="2" key="1">
    <citation type="journal article" date="2012" name="PLoS ONE">
        <title>Gene sets for utilization of primary and secondary nutrition supplies in the distal gut of endangered iberian lynx.</title>
        <authorList>
            <person name="Alcaide M."/>
            <person name="Messina E."/>
            <person name="Richter M."/>
            <person name="Bargiela R."/>
            <person name="Peplies J."/>
            <person name="Huws S.A."/>
            <person name="Newbold C.J."/>
            <person name="Golyshin P.N."/>
            <person name="Simon M.A."/>
            <person name="Lopez G."/>
            <person name="Yakimov M.M."/>
            <person name="Ferrer M."/>
        </authorList>
    </citation>
    <scope>NUCLEOTIDE SEQUENCE</scope>
</reference>
<comment type="caution">
    <text evidence="2">The sequence shown here is derived from an EMBL/GenBank/DDBJ whole genome shotgun (WGS) entry which is preliminary data.</text>
</comment>
<evidence type="ECO:0000313" key="2">
    <source>
        <dbReference type="EMBL" id="EJX06844.1"/>
    </source>
</evidence>
<organism evidence="2">
    <name type="scientific">gut metagenome</name>
    <dbReference type="NCBI Taxonomy" id="749906"/>
    <lineage>
        <taxon>unclassified sequences</taxon>
        <taxon>metagenomes</taxon>
        <taxon>organismal metagenomes</taxon>
    </lineage>
</organism>
<dbReference type="Pfam" id="PF10988">
    <property type="entry name" value="DUF2807"/>
    <property type="match status" value="1"/>
</dbReference>